<sequence>MVEGIKKGWRWALGNFWNVFSIVGVIATFYFGLFYIPDYARENLYSRSALAQEEIIHEVGERLFAGEAIPIKDIEFAIEQKEIFYKIDFPYSTKQILLLISNDFSKNNYIPLAKRNEVKSEINKIIDEIKRPPVKGVKWFDFNYFQLMLIVPFLVSGIIGLFSIVQKNKKDSEIEIELDEENIPFEEGTVRYREHEYFLMVEDALKELGLEISKPSKVGSQSFGPDFEITSQNGGFVIETKAYRQKVGVNTIRSFIYIVRQMDKPGILVSTSTLTVRAKQLLQQYNEKNEKMKAYFVFGVTKSDIKAGIKSKLDSCGL</sequence>
<organism evidence="3 4">
    <name type="scientific">Stutzerimonas marianensis</name>
    <dbReference type="NCBI Taxonomy" id="2929513"/>
    <lineage>
        <taxon>Bacteria</taxon>
        <taxon>Pseudomonadati</taxon>
        <taxon>Pseudomonadota</taxon>
        <taxon>Gammaproteobacteria</taxon>
        <taxon>Pseudomonadales</taxon>
        <taxon>Pseudomonadaceae</taxon>
        <taxon>Stutzerimonas</taxon>
    </lineage>
</organism>
<feature type="transmembrane region" description="Helical" evidence="1">
    <location>
        <begin position="144"/>
        <end position="165"/>
    </location>
</feature>
<dbReference type="GO" id="GO:0009307">
    <property type="term" value="P:DNA restriction-modification system"/>
    <property type="evidence" value="ECO:0007669"/>
    <property type="project" value="InterPro"/>
</dbReference>
<dbReference type="Pfam" id="PF04471">
    <property type="entry name" value="Mrr_cat"/>
    <property type="match status" value="1"/>
</dbReference>
<gene>
    <name evidence="3" type="ORF">MST27_10645</name>
</gene>
<protein>
    <submittedName>
        <fullName evidence="3">Restriction endonuclease</fullName>
    </submittedName>
</protein>
<comment type="caution">
    <text evidence="3">The sequence shown here is derived from an EMBL/GenBank/DDBJ whole genome shotgun (WGS) entry which is preliminary data.</text>
</comment>
<dbReference type="InterPro" id="IPR007560">
    <property type="entry name" value="Restrct_endonuc_IV_Mrr"/>
</dbReference>
<dbReference type="GO" id="GO:0003677">
    <property type="term" value="F:DNA binding"/>
    <property type="evidence" value="ECO:0007669"/>
    <property type="project" value="InterPro"/>
</dbReference>
<evidence type="ECO:0000259" key="2">
    <source>
        <dbReference type="Pfam" id="PF04471"/>
    </source>
</evidence>
<evidence type="ECO:0000256" key="1">
    <source>
        <dbReference type="SAM" id="Phobius"/>
    </source>
</evidence>
<keyword evidence="3" id="KW-0255">Endonuclease</keyword>
<dbReference type="AlphaFoldDB" id="A0A9X1W3C8"/>
<accession>A0A9X1W3C8</accession>
<dbReference type="GO" id="GO:0004519">
    <property type="term" value="F:endonuclease activity"/>
    <property type="evidence" value="ECO:0007669"/>
    <property type="project" value="UniProtKB-KW"/>
</dbReference>
<dbReference type="RefSeq" id="WP_243605948.1">
    <property type="nucleotide sequence ID" value="NZ_JALGRD010000005.1"/>
</dbReference>
<keyword evidence="1" id="KW-0472">Membrane</keyword>
<name>A0A9X1W3C8_9GAMM</name>
<keyword evidence="4" id="KW-1185">Reference proteome</keyword>
<reference evidence="3" key="1">
    <citation type="submission" date="2022-03" db="EMBL/GenBank/DDBJ databases">
        <title>Pseudomonas marianensis sp. nov., a marine bacterium isolated from deep-sea sediments of the Mariana Trench.</title>
        <authorList>
            <person name="Wei Y."/>
        </authorList>
    </citation>
    <scope>NUCLEOTIDE SEQUENCE</scope>
    <source>
        <strain evidence="3">PS1</strain>
    </source>
</reference>
<keyword evidence="3" id="KW-0540">Nuclease</keyword>
<feature type="transmembrane region" description="Helical" evidence="1">
    <location>
        <begin position="12"/>
        <end position="36"/>
    </location>
</feature>
<dbReference type="EMBL" id="JALGRD010000005">
    <property type="protein sequence ID" value="MCJ0973828.1"/>
    <property type="molecule type" value="Genomic_DNA"/>
</dbReference>
<dbReference type="Proteomes" id="UP001139682">
    <property type="component" value="Unassembled WGS sequence"/>
</dbReference>
<keyword evidence="1" id="KW-1133">Transmembrane helix</keyword>
<evidence type="ECO:0000313" key="3">
    <source>
        <dbReference type="EMBL" id="MCJ0973828.1"/>
    </source>
</evidence>
<proteinExistence type="predicted"/>
<evidence type="ECO:0000313" key="4">
    <source>
        <dbReference type="Proteomes" id="UP001139682"/>
    </source>
</evidence>
<feature type="domain" description="Restriction endonuclease type IV Mrr" evidence="2">
    <location>
        <begin position="199"/>
        <end position="284"/>
    </location>
</feature>
<keyword evidence="3" id="KW-0378">Hydrolase</keyword>
<keyword evidence="1" id="KW-0812">Transmembrane</keyword>